<feature type="compositionally biased region" description="Basic and acidic residues" evidence="1">
    <location>
        <begin position="52"/>
        <end position="68"/>
    </location>
</feature>
<sequence>MPDARMPDACDPDACDPDACDPDARDPDARMPDARMPDACDPDACDPDACDPDARDPDARMPDARMPDACDPDACDPDACDPDACDPDARDPDACDPDARMPDAVPERGSVRVLEDDRVPDDRCEDDDRLGDDDRLEEDDRCEDDDRLEDDDLGVSGLKRRSPVVGDSFLALIGVLDAVMSTFVGTPHLKFSELWNELLYSGQSIAIALSNRSVCATSLFSLTASANTNVLTPSGSLVSLGPPFVREKSAWVFRRRISLSIFSSSGSCFFETPSLAKVLGIVEKYLNTVTVLDADLA</sequence>
<dbReference type="KEGG" id="vg:5470376"/>
<feature type="compositionally biased region" description="Acidic residues" evidence="1">
    <location>
        <begin position="40"/>
        <end position="51"/>
    </location>
</feature>
<name>A7K8L9_9PHYC</name>
<feature type="compositionally biased region" description="Acidic residues" evidence="1">
    <location>
        <begin position="70"/>
        <end position="86"/>
    </location>
</feature>
<keyword evidence="3" id="KW-1185">Reference proteome</keyword>
<dbReference type="PANTHER" id="PTHR21523">
    <property type="match status" value="1"/>
</dbReference>
<feature type="compositionally biased region" description="Basic and acidic residues" evidence="1">
    <location>
        <begin position="22"/>
        <end position="38"/>
    </location>
</feature>
<evidence type="ECO:0000313" key="2">
    <source>
        <dbReference type="EMBL" id="ABT16393.1"/>
    </source>
</evidence>
<feature type="compositionally biased region" description="Basic and acidic residues" evidence="1">
    <location>
        <begin position="87"/>
        <end position="122"/>
    </location>
</feature>
<feature type="compositionally biased region" description="Acidic residues" evidence="1">
    <location>
        <begin position="10"/>
        <end position="21"/>
    </location>
</feature>
<protein>
    <submittedName>
        <fullName evidence="2">Uncharacterized protein z259R</fullName>
    </submittedName>
</protein>
<dbReference type="EMBL" id="EF101928">
    <property type="protein sequence ID" value="ABT16393.1"/>
    <property type="molecule type" value="Genomic_DNA"/>
</dbReference>
<feature type="region of interest" description="Disordered" evidence="1">
    <location>
        <begin position="1"/>
        <end position="157"/>
    </location>
</feature>
<reference evidence="2 3" key="1">
    <citation type="submission" date="2006-09" db="EMBL/GenBank/DDBJ databases">
        <title>Sequence and annotation of the 288-kb ATCV-1 virus that infects an endosymbiotic Chlorella strain of the heliozoon Acanthocystis turfacea.</title>
        <authorList>
            <person name="Fitzgerald L.A."/>
            <person name="Graves M.V."/>
            <person name="Li X."/>
            <person name="Pfitzner A.J.P."/>
            <person name="Hartigan J."/>
            <person name="Van Etten J.L."/>
        </authorList>
    </citation>
    <scope>NUCLEOTIDE SEQUENCE [LARGE SCALE GENOMIC DNA]</scope>
    <source>
        <strain evidence="2 3">ATCV-1</strain>
    </source>
</reference>
<evidence type="ECO:0000313" key="3">
    <source>
        <dbReference type="Proteomes" id="UP000202420"/>
    </source>
</evidence>
<dbReference type="GeneID" id="5470376"/>
<feature type="compositionally biased region" description="Acidic residues" evidence="1">
    <location>
        <begin position="123"/>
        <end position="153"/>
    </location>
</feature>
<dbReference type="Proteomes" id="UP000202420">
    <property type="component" value="Segment"/>
</dbReference>
<organism evidence="2 3">
    <name type="scientific">Chlorovirus heliozoae</name>
    <dbReference type="NCBI Taxonomy" id="322019"/>
    <lineage>
        <taxon>Viruses</taxon>
        <taxon>Varidnaviria</taxon>
        <taxon>Bamfordvirae</taxon>
        <taxon>Nucleocytoviricota</taxon>
        <taxon>Megaviricetes</taxon>
        <taxon>Algavirales</taxon>
        <taxon>Phycodnaviridae</taxon>
        <taxon>Chlorovirus</taxon>
    </lineage>
</organism>
<dbReference type="PANTHER" id="PTHR21523:SF14">
    <property type="entry name" value="EXPORTED REPETITIVE PROTEIN"/>
    <property type="match status" value="1"/>
</dbReference>
<gene>
    <name evidence="2" type="primary">z259R</name>
    <name evidence="2" type="ORF">ATCV1_z259R</name>
</gene>
<dbReference type="RefSeq" id="YP_001426740.1">
    <property type="nucleotide sequence ID" value="NC_008724.1"/>
</dbReference>
<proteinExistence type="predicted"/>
<evidence type="ECO:0000256" key="1">
    <source>
        <dbReference type="SAM" id="MobiDB-lite"/>
    </source>
</evidence>
<accession>A7K8L9</accession>